<evidence type="ECO:0000256" key="3">
    <source>
        <dbReference type="ARBA" id="ARBA00004922"/>
    </source>
</evidence>
<dbReference type="EMBL" id="JARBDR010000701">
    <property type="protein sequence ID" value="KAJ8307866.1"/>
    <property type="molecule type" value="Genomic_DNA"/>
</dbReference>
<dbReference type="Pfam" id="PF04597">
    <property type="entry name" value="Ribophorin_I"/>
    <property type="match status" value="1"/>
</dbReference>
<sequence length="114" mass="12642">MKYIICLGLILCMCISGRCKTNQDSIDASIIISKVERKIDIASHLVKVSFSLTVENTGRSSVKSFLFAVEPALKDKLSYLGASVGIISMKTLCGNKIRLQHFDQSALDTYFRFS</sequence>
<evidence type="ECO:0000256" key="11">
    <source>
        <dbReference type="RuleBase" id="RU361143"/>
    </source>
</evidence>
<dbReference type="PANTHER" id="PTHR21049">
    <property type="entry name" value="RIBOPHORIN I"/>
    <property type="match status" value="1"/>
</dbReference>
<evidence type="ECO:0000256" key="4">
    <source>
        <dbReference type="ARBA" id="ARBA00008905"/>
    </source>
</evidence>
<evidence type="ECO:0000256" key="10">
    <source>
        <dbReference type="ARBA" id="ARBA00023136"/>
    </source>
</evidence>
<feature type="signal peptide" evidence="11">
    <location>
        <begin position="1"/>
        <end position="19"/>
    </location>
</feature>
<keyword evidence="8 11" id="KW-0256">Endoplasmic reticulum</keyword>
<keyword evidence="9" id="KW-1133">Transmembrane helix</keyword>
<name>A0ABQ9ERL3_TEGGR</name>
<dbReference type="PANTHER" id="PTHR21049:SF0">
    <property type="entry name" value="DOLICHYL-DIPHOSPHOOLIGOSACCHARIDE--PROTEIN GLYCOSYLTRANSFERASE SUBUNIT 1"/>
    <property type="match status" value="1"/>
</dbReference>
<comment type="pathway">
    <text evidence="3 11">Protein modification; protein glycosylation.</text>
</comment>
<evidence type="ECO:0000256" key="1">
    <source>
        <dbReference type="ARBA" id="ARBA00002791"/>
    </source>
</evidence>
<evidence type="ECO:0000256" key="6">
    <source>
        <dbReference type="ARBA" id="ARBA00022692"/>
    </source>
</evidence>
<dbReference type="Proteomes" id="UP001217089">
    <property type="component" value="Unassembled WGS sequence"/>
</dbReference>
<comment type="subcellular location">
    <subcellularLocation>
        <location evidence="2 11">Endoplasmic reticulum membrane</location>
        <topology evidence="2 11">Single-pass type I membrane protein</topology>
    </subcellularLocation>
</comment>
<evidence type="ECO:0000256" key="9">
    <source>
        <dbReference type="ARBA" id="ARBA00022989"/>
    </source>
</evidence>
<gene>
    <name evidence="12" type="ORF">KUTeg_014582</name>
</gene>
<keyword evidence="13" id="KW-1185">Reference proteome</keyword>
<comment type="caution">
    <text evidence="12">The sequence shown here is derived from an EMBL/GenBank/DDBJ whole genome shotgun (WGS) entry which is preliminary data.</text>
</comment>
<organism evidence="12 13">
    <name type="scientific">Tegillarca granosa</name>
    <name type="common">Malaysian cockle</name>
    <name type="synonym">Anadara granosa</name>
    <dbReference type="NCBI Taxonomy" id="220873"/>
    <lineage>
        <taxon>Eukaryota</taxon>
        <taxon>Metazoa</taxon>
        <taxon>Spiralia</taxon>
        <taxon>Lophotrochozoa</taxon>
        <taxon>Mollusca</taxon>
        <taxon>Bivalvia</taxon>
        <taxon>Autobranchia</taxon>
        <taxon>Pteriomorphia</taxon>
        <taxon>Arcoida</taxon>
        <taxon>Arcoidea</taxon>
        <taxon>Arcidae</taxon>
        <taxon>Tegillarca</taxon>
    </lineage>
</organism>
<protein>
    <recommendedName>
        <fullName evidence="5 11">Dolichyl-diphosphooligosaccharide--protein glycosyltransferase subunit 1</fullName>
    </recommendedName>
</protein>
<accession>A0ABQ9ERL3</accession>
<reference evidence="12 13" key="1">
    <citation type="submission" date="2022-12" db="EMBL/GenBank/DDBJ databases">
        <title>Chromosome-level genome of Tegillarca granosa.</title>
        <authorList>
            <person name="Kim J."/>
        </authorList>
    </citation>
    <scope>NUCLEOTIDE SEQUENCE [LARGE SCALE GENOMIC DNA]</scope>
    <source>
        <strain evidence="12">Teg-2019</strain>
        <tissue evidence="12">Adductor muscle</tissue>
    </source>
</reference>
<keyword evidence="6" id="KW-0812">Transmembrane</keyword>
<comment type="subunit">
    <text evidence="11">Component of the oligosaccharyltransferase (OST) complex.</text>
</comment>
<feature type="chain" id="PRO_5045001078" description="Dolichyl-diphosphooligosaccharide--protein glycosyltransferase subunit 1" evidence="11">
    <location>
        <begin position="20"/>
        <end position="114"/>
    </location>
</feature>
<evidence type="ECO:0000256" key="2">
    <source>
        <dbReference type="ARBA" id="ARBA00004115"/>
    </source>
</evidence>
<evidence type="ECO:0000256" key="7">
    <source>
        <dbReference type="ARBA" id="ARBA00022729"/>
    </source>
</evidence>
<proteinExistence type="inferred from homology"/>
<evidence type="ECO:0000313" key="12">
    <source>
        <dbReference type="EMBL" id="KAJ8307866.1"/>
    </source>
</evidence>
<comment type="similarity">
    <text evidence="4 11">Belongs to the OST1 family.</text>
</comment>
<evidence type="ECO:0000313" key="13">
    <source>
        <dbReference type="Proteomes" id="UP001217089"/>
    </source>
</evidence>
<dbReference type="InterPro" id="IPR007676">
    <property type="entry name" value="Ribophorin_I"/>
</dbReference>
<keyword evidence="7 11" id="KW-0732">Signal</keyword>
<evidence type="ECO:0000256" key="8">
    <source>
        <dbReference type="ARBA" id="ARBA00022824"/>
    </source>
</evidence>
<comment type="function">
    <text evidence="1 11">Subunit of the oligosaccharyl transferase (OST) complex that catalyzes the initial transfer of a defined glycan (Glc(3)Man(9)GlcNAc(2) in eukaryotes) from the lipid carrier dolichol-pyrophosphate to an asparagine residue within an Asn-X-Ser/Thr consensus motif in nascent polypeptide chains, the first step in protein N-glycosylation. N-glycosylation occurs cotranslationally and the complex associates with the Sec61 complex at the channel-forming translocon complex that mediates protein translocation across the endoplasmic reticulum (ER). All subunits are required for a maximal enzyme activity.</text>
</comment>
<evidence type="ECO:0000256" key="5">
    <source>
        <dbReference type="ARBA" id="ARBA00017611"/>
    </source>
</evidence>
<keyword evidence="10" id="KW-0472">Membrane</keyword>